<keyword evidence="2" id="KW-1185">Reference proteome</keyword>
<dbReference type="RefSeq" id="WP_129919631.1">
    <property type="nucleotide sequence ID" value="NZ_SEWE01000004.1"/>
</dbReference>
<dbReference type="EMBL" id="SEWE01000004">
    <property type="protein sequence ID" value="RYU83251.1"/>
    <property type="molecule type" value="Genomic_DNA"/>
</dbReference>
<evidence type="ECO:0000313" key="1">
    <source>
        <dbReference type="EMBL" id="RYU83251.1"/>
    </source>
</evidence>
<proteinExistence type="predicted"/>
<keyword evidence="1" id="KW-0808">Transferase</keyword>
<evidence type="ECO:0000313" key="2">
    <source>
        <dbReference type="Proteomes" id="UP000294155"/>
    </source>
</evidence>
<comment type="caution">
    <text evidence="1">The sequence shown here is derived from an EMBL/GenBank/DDBJ whole genome shotgun (WGS) entry which is preliminary data.</text>
</comment>
<reference evidence="1 2" key="1">
    <citation type="submission" date="2019-02" db="EMBL/GenBank/DDBJ databases">
        <title>Bacterial novel species isolated from soil.</title>
        <authorList>
            <person name="Jung H.-Y."/>
        </authorList>
    </citation>
    <scope>NUCLEOTIDE SEQUENCE [LARGE SCALE GENOMIC DNA]</scope>
    <source>
        <strain evidence="1 2">1-3-3-3</strain>
    </source>
</reference>
<protein>
    <submittedName>
        <fullName evidence="1">Sulfotransferase family protein</fullName>
    </submittedName>
</protein>
<dbReference type="AlphaFoldDB" id="A0A4Q5LGK3"/>
<name>A0A4Q5LGK3_9BACT</name>
<dbReference type="Proteomes" id="UP000294155">
    <property type="component" value="Unassembled WGS sequence"/>
</dbReference>
<accession>A0A4Q5LGK3</accession>
<sequence>MSTTPPSTPAAASLGQQFPYRLQKANPLLCEWLTNTADTFTEPFFDQTLTRLRAAPVNQQPFKGAAHVDLLPEWAARGGPGRAPTAIIFHVSRCGSTLFSQLLALQPQHLVLSEVPFFDELLRLPLSCPAVTPAAAGRLFHAALQLYAGSAPHIPEHVFVKADSWHLHFYEQLRQLYPTVPFVLLYRNPWEVLQSQQRRRSVQAVPGMLEPALFGFGPEQAAEYDLDRHMANVLHSYLKKMLTVVGSDPHSILLNYSEGAEAGLRKIVAATGIPFPDHYARQVAERAGFHAKYPGQAFQEADNQEESPAFLAPTMALYNQLEALRQRAALAE</sequence>
<gene>
    <name evidence="1" type="ORF">EWM57_02900</name>
</gene>
<organism evidence="1 2">
    <name type="scientific">Hymenobacter persicinus</name>
    <dbReference type="NCBI Taxonomy" id="2025506"/>
    <lineage>
        <taxon>Bacteria</taxon>
        <taxon>Pseudomonadati</taxon>
        <taxon>Bacteroidota</taxon>
        <taxon>Cytophagia</taxon>
        <taxon>Cytophagales</taxon>
        <taxon>Hymenobacteraceae</taxon>
        <taxon>Hymenobacter</taxon>
    </lineage>
</organism>
<dbReference type="OrthoDB" id="5380394at2"/>
<dbReference type="GO" id="GO:0016740">
    <property type="term" value="F:transferase activity"/>
    <property type="evidence" value="ECO:0007669"/>
    <property type="project" value="UniProtKB-KW"/>
</dbReference>
<dbReference type="SUPFAM" id="SSF52540">
    <property type="entry name" value="P-loop containing nucleoside triphosphate hydrolases"/>
    <property type="match status" value="1"/>
</dbReference>
<dbReference type="Gene3D" id="3.40.50.300">
    <property type="entry name" value="P-loop containing nucleotide triphosphate hydrolases"/>
    <property type="match status" value="1"/>
</dbReference>
<dbReference type="InterPro" id="IPR027417">
    <property type="entry name" value="P-loop_NTPase"/>
</dbReference>